<dbReference type="InterPro" id="IPR021025">
    <property type="entry name" value="Fanconi_anaemia_gr_E_prot_C"/>
</dbReference>
<dbReference type="AlphaFoldDB" id="A0A8D0H8M2"/>
<dbReference type="PANTHER" id="PTHR32094:SF5">
    <property type="entry name" value="FANCONI ANEMIA GROUP E PROTEIN"/>
    <property type="match status" value="1"/>
</dbReference>
<protein>
    <submittedName>
        <fullName evidence="3">FA complementation group E</fullName>
    </submittedName>
</protein>
<feature type="domain" description="Fanconi Anaemia group E protein C-terminal" evidence="2">
    <location>
        <begin position="290"/>
        <end position="542"/>
    </location>
</feature>
<evidence type="ECO:0000256" key="1">
    <source>
        <dbReference type="SAM" id="MobiDB-lite"/>
    </source>
</evidence>
<dbReference type="CDD" id="cd07439">
    <property type="entry name" value="FANCE_c-term"/>
    <property type="match status" value="1"/>
</dbReference>
<accession>A0A8D0H8M2</accession>
<dbReference type="GO" id="GO:0005654">
    <property type="term" value="C:nucleoplasm"/>
    <property type="evidence" value="ECO:0007669"/>
    <property type="project" value="Ensembl"/>
</dbReference>
<feature type="compositionally biased region" description="Basic and acidic residues" evidence="1">
    <location>
        <begin position="203"/>
        <end position="214"/>
    </location>
</feature>
<name>A0A8D0H8M2_SPHPU</name>
<dbReference type="GO" id="GO:0043240">
    <property type="term" value="C:Fanconi anaemia nuclear complex"/>
    <property type="evidence" value="ECO:0007669"/>
    <property type="project" value="Ensembl"/>
</dbReference>
<evidence type="ECO:0000259" key="2">
    <source>
        <dbReference type="Pfam" id="PF11510"/>
    </source>
</evidence>
<dbReference type="GO" id="GO:0001541">
    <property type="term" value="P:ovarian follicle development"/>
    <property type="evidence" value="ECO:0007669"/>
    <property type="project" value="Ensembl"/>
</dbReference>
<dbReference type="OMA" id="LRLPWIC"/>
<dbReference type="Proteomes" id="UP000694392">
    <property type="component" value="Unplaced"/>
</dbReference>
<dbReference type="GO" id="GO:0010467">
    <property type="term" value="P:gene expression"/>
    <property type="evidence" value="ECO:0007669"/>
    <property type="project" value="Ensembl"/>
</dbReference>
<feature type="region of interest" description="Disordered" evidence="1">
    <location>
        <begin position="183"/>
        <end position="240"/>
    </location>
</feature>
<dbReference type="InterPro" id="IPR039685">
    <property type="entry name" value="FANCE"/>
</dbReference>
<dbReference type="GO" id="GO:0036297">
    <property type="term" value="P:interstrand cross-link repair"/>
    <property type="evidence" value="ECO:0007669"/>
    <property type="project" value="InterPro"/>
</dbReference>
<sequence>MMEAPWLWRFDKPSRLLLHTLMSRPCGTLAALRALQRTQSTGEPGQGFRWEIFSKTLCTQEPVLEGPEKTLALKPLLLLLPLVCQRNLFSLLHVVQSSVPKDCLSCLLQASRQDPHPDLWVHALGDLLQRRLQKKSCLSPVPLSNGCQQQLRGLCQKIVSSGHDKSSSERKLNWFVDEWPGTDLGPVEDTHDSASQARKRKKTAEELQDPERERQRKRSRLEEEESEVDPAVGCAPWKETNSDSIGNELTVAVSGNETVQSQTTDVNQSSLQVEVVEVDDVNESCQRDTSAKVPDFIKLHVPRLKNLLEMELDQSDGTAPPELQVLNECTPGQLEGLCSLLQLSACPEHTTLQFCTCLLLLSPDLSYSNAAVLTGELFLQRILSLTKPASSSLVTALTLFCSKYARPVCCILFPPVLQASGKGPERTKLLCTLIEECLEPEYVRLVFSQVLEIPWSEELLTVVHSLLGRQLELPPELFNRLVLNLCQLAQELTKSMNYAKLVLTLLNKYRSSITSTHLSSLSCVLELNNTILKKSLQAALRQVALR</sequence>
<reference evidence="3" key="1">
    <citation type="submission" date="2025-08" db="UniProtKB">
        <authorList>
            <consortium name="Ensembl"/>
        </authorList>
    </citation>
    <scope>IDENTIFICATION</scope>
</reference>
<dbReference type="Ensembl" id="ENSSPUT00000019050.1">
    <property type="protein sequence ID" value="ENSSPUP00000017887.1"/>
    <property type="gene ID" value="ENSSPUG00000013816.1"/>
</dbReference>
<dbReference type="GO" id="GO:0005813">
    <property type="term" value="C:centrosome"/>
    <property type="evidence" value="ECO:0007669"/>
    <property type="project" value="Ensembl"/>
</dbReference>
<proteinExistence type="predicted"/>
<dbReference type="GO" id="GO:0048872">
    <property type="term" value="P:homeostasis of number of cells"/>
    <property type="evidence" value="ECO:0007669"/>
    <property type="project" value="Ensembl"/>
</dbReference>
<dbReference type="Pfam" id="PF11510">
    <property type="entry name" value="FA_FANCE"/>
    <property type="match status" value="1"/>
</dbReference>
<dbReference type="PANTHER" id="PTHR32094">
    <property type="entry name" value="FANCONI ANEMIA GROUP E PROTEIN"/>
    <property type="match status" value="1"/>
</dbReference>
<evidence type="ECO:0000313" key="4">
    <source>
        <dbReference type="Proteomes" id="UP000694392"/>
    </source>
</evidence>
<gene>
    <name evidence="3" type="primary">FANCE</name>
</gene>
<dbReference type="Gene3D" id="1.25.40.480">
    <property type="match status" value="1"/>
</dbReference>
<keyword evidence="4" id="KW-1185">Reference proteome</keyword>
<reference evidence="3" key="2">
    <citation type="submission" date="2025-09" db="UniProtKB">
        <authorList>
            <consortium name="Ensembl"/>
        </authorList>
    </citation>
    <scope>IDENTIFICATION</scope>
</reference>
<organism evidence="3 4">
    <name type="scientific">Sphenodon punctatus</name>
    <name type="common">Tuatara</name>
    <name type="synonym">Hatteria punctata</name>
    <dbReference type="NCBI Taxonomy" id="8508"/>
    <lineage>
        <taxon>Eukaryota</taxon>
        <taxon>Metazoa</taxon>
        <taxon>Chordata</taxon>
        <taxon>Craniata</taxon>
        <taxon>Vertebrata</taxon>
        <taxon>Euteleostomi</taxon>
        <taxon>Lepidosauria</taxon>
        <taxon>Sphenodontia</taxon>
        <taxon>Sphenodontidae</taxon>
        <taxon>Sphenodon</taxon>
    </lineage>
</organism>
<dbReference type="GeneTree" id="ENSGT00390000000705"/>
<evidence type="ECO:0000313" key="3">
    <source>
        <dbReference type="Ensembl" id="ENSSPUP00000017887.1"/>
    </source>
</evidence>
<dbReference type="GO" id="GO:0000785">
    <property type="term" value="C:chromatin"/>
    <property type="evidence" value="ECO:0007669"/>
    <property type="project" value="Ensembl"/>
</dbReference>